<evidence type="ECO:0000256" key="2">
    <source>
        <dbReference type="ARBA" id="ARBA00004771"/>
    </source>
</evidence>
<keyword evidence="6" id="KW-0444">Lipid biosynthesis</keyword>
<dbReference type="GO" id="GO:0006071">
    <property type="term" value="P:glycerol metabolic process"/>
    <property type="evidence" value="ECO:0007669"/>
    <property type="project" value="UniProtKB-KW"/>
</dbReference>
<evidence type="ECO:0000256" key="9">
    <source>
        <dbReference type="ARBA" id="ARBA00022798"/>
    </source>
</evidence>
<keyword evidence="10" id="KW-0256">Endoplasmic reticulum</keyword>
<comment type="pathway">
    <text evidence="2">Glycerolipid metabolism; triacylglycerol biosynthesis.</text>
</comment>
<evidence type="ECO:0000313" key="17">
    <source>
        <dbReference type="Proteomes" id="UP001328107"/>
    </source>
</evidence>
<keyword evidence="9" id="KW-0319">Glycerol metabolism</keyword>
<keyword evidence="7" id="KW-0808">Transferase</keyword>
<evidence type="ECO:0000313" key="16">
    <source>
        <dbReference type="EMBL" id="GMR60424.1"/>
    </source>
</evidence>
<evidence type="ECO:0000256" key="11">
    <source>
        <dbReference type="ARBA" id="ARBA00022989"/>
    </source>
</evidence>
<evidence type="ECO:0000256" key="14">
    <source>
        <dbReference type="ARBA" id="ARBA00023315"/>
    </source>
</evidence>
<keyword evidence="13 15" id="KW-0472">Membrane</keyword>
<dbReference type="PANTHER" id="PTHR12317:SF0">
    <property type="entry name" value="ACYLTRANSFERASE"/>
    <property type="match status" value="1"/>
</dbReference>
<dbReference type="EMBL" id="BTRK01000006">
    <property type="protein sequence ID" value="GMR60424.1"/>
    <property type="molecule type" value="Genomic_DNA"/>
</dbReference>
<accession>A0AAN5DC72</accession>
<keyword evidence="17" id="KW-1185">Reference proteome</keyword>
<dbReference type="PANTHER" id="PTHR12317">
    <property type="entry name" value="DIACYLGLYCEROL O-ACYLTRANSFERASE"/>
    <property type="match status" value="1"/>
</dbReference>
<evidence type="ECO:0000256" key="4">
    <source>
        <dbReference type="ARBA" id="ARBA00005420"/>
    </source>
</evidence>
<evidence type="ECO:0000256" key="7">
    <source>
        <dbReference type="ARBA" id="ARBA00022679"/>
    </source>
</evidence>
<keyword evidence="8 15" id="KW-0812">Transmembrane</keyword>
<feature type="transmembrane region" description="Helical" evidence="15">
    <location>
        <begin position="39"/>
        <end position="61"/>
    </location>
</feature>
<keyword evidence="14" id="KW-0012">Acyltransferase</keyword>
<evidence type="ECO:0000256" key="6">
    <source>
        <dbReference type="ARBA" id="ARBA00022516"/>
    </source>
</evidence>
<organism evidence="16 17">
    <name type="scientific">Pristionchus mayeri</name>
    <dbReference type="NCBI Taxonomy" id="1317129"/>
    <lineage>
        <taxon>Eukaryota</taxon>
        <taxon>Metazoa</taxon>
        <taxon>Ecdysozoa</taxon>
        <taxon>Nematoda</taxon>
        <taxon>Chromadorea</taxon>
        <taxon>Rhabditida</taxon>
        <taxon>Rhabditina</taxon>
        <taxon>Diplogasteromorpha</taxon>
        <taxon>Diplogasteroidea</taxon>
        <taxon>Neodiplogasteridae</taxon>
        <taxon>Pristionchus</taxon>
    </lineage>
</organism>
<evidence type="ECO:0000256" key="10">
    <source>
        <dbReference type="ARBA" id="ARBA00022824"/>
    </source>
</evidence>
<dbReference type="GO" id="GO:0004144">
    <property type="term" value="F:diacylglycerol O-acyltransferase activity"/>
    <property type="evidence" value="ECO:0007669"/>
    <property type="project" value="UniProtKB-EC"/>
</dbReference>
<dbReference type="EC" id="2.3.1.20" evidence="5"/>
<sequence length="194" mass="22533">MRDPTFSSLKDWLKICGFVYVFCGMWMFLPPVIVISSLYLLYVKFYAFFPIVLIYSAWYIYSKDWPESGCMKSEFFRRQNFCRWAEDYFQYKLVKTAELPADRNYLCGHHPHGMGCFGLVLGYSIYPNSYAELYKGLKGWCGTLTGQFVWPLRREILMLGGCGIASTRNLKWIFGQEEKSGSGSGISLRRKRGV</sequence>
<evidence type="ECO:0000256" key="15">
    <source>
        <dbReference type="SAM" id="Phobius"/>
    </source>
</evidence>
<evidence type="ECO:0000256" key="5">
    <source>
        <dbReference type="ARBA" id="ARBA00013244"/>
    </source>
</evidence>
<comment type="caution">
    <text evidence="16">The sequence shown here is derived from an EMBL/GenBank/DDBJ whole genome shotgun (WGS) entry which is preliminary data.</text>
</comment>
<reference evidence="17" key="1">
    <citation type="submission" date="2022-10" db="EMBL/GenBank/DDBJ databases">
        <title>Genome assembly of Pristionchus species.</title>
        <authorList>
            <person name="Yoshida K."/>
            <person name="Sommer R.J."/>
        </authorList>
    </citation>
    <scope>NUCLEOTIDE SEQUENCE [LARGE SCALE GENOMIC DNA]</scope>
    <source>
        <strain evidence="17">RS5460</strain>
    </source>
</reference>
<dbReference type="Pfam" id="PF03982">
    <property type="entry name" value="DAGAT"/>
    <property type="match status" value="1"/>
</dbReference>
<protein>
    <recommendedName>
        <fullName evidence="5">diacylglycerol O-acyltransferase</fullName>
        <ecNumber evidence="5">2.3.1.20</ecNumber>
    </recommendedName>
</protein>
<gene>
    <name evidence="16" type="ORF">PMAYCL1PPCAC_30619</name>
</gene>
<evidence type="ECO:0000256" key="8">
    <source>
        <dbReference type="ARBA" id="ARBA00022692"/>
    </source>
</evidence>
<name>A0AAN5DC72_9BILA</name>
<dbReference type="GO" id="GO:0005789">
    <property type="term" value="C:endoplasmic reticulum membrane"/>
    <property type="evidence" value="ECO:0007669"/>
    <property type="project" value="UniProtKB-SubCell"/>
</dbReference>
<evidence type="ECO:0000256" key="3">
    <source>
        <dbReference type="ARBA" id="ARBA00005189"/>
    </source>
</evidence>
<comment type="subcellular location">
    <subcellularLocation>
        <location evidence="1">Endoplasmic reticulum membrane</location>
        <topology evidence="1">Multi-pass membrane protein</topology>
    </subcellularLocation>
</comment>
<comment type="similarity">
    <text evidence="4">Belongs to the diacylglycerol acyltransferase family.</text>
</comment>
<comment type="pathway">
    <text evidence="3">Lipid metabolism.</text>
</comment>
<proteinExistence type="inferred from homology"/>
<dbReference type="InterPro" id="IPR007130">
    <property type="entry name" value="DAGAT"/>
</dbReference>
<evidence type="ECO:0000256" key="13">
    <source>
        <dbReference type="ARBA" id="ARBA00023136"/>
    </source>
</evidence>
<feature type="transmembrane region" description="Helical" evidence="15">
    <location>
        <begin position="12"/>
        <end position="33"/>
    </location>
</feature>
<evidence type="ECO:0000256" key="1">
    <source>
        <dbReference type="ARBA" id="ARBA00004477"/>
    </source>
</evidence>
<dbReference type="AlphaFoldDB" id="A0AAN5DC72"/>
<keyword evidence="12" id="KW-0443">Lipid metabolism</keyword>
<evidence type="ECO:0000256" key="12">
    <source>
        <dbReference type="ARBA" id="ARBA00023098"/>
    </source>
</evidence>
<keyword evidence="11 15" id="KW-1133">Transmembrane helix</keyword>
<dbReference type="Proteomes" id="UP001328107">
    <property type="component" value="Unassembled WGS sequence"/>
</dbReference>
<dbReference type="GO" id="GO:0019432">
    <property type="term" value="P:triglyceride biosynthetic process"/>
    <property type="evidence" value="ECO:0007669"/>
    <property type="project" value="TreeGrafter"/>
</dbReference>